<keyword evidence="2" id="KW-1185">Reference proteome</keyword>
<name>A0ABY1QXB2_9BURK</name>
<evidence type="ECO:0000313" key="1">
    <source>
        <dbReference type="EMBL" id="SMP81549.1"/>
    </source>
</evidence>
<protein>
    <submittedName>
        <fullName evidence="1">Uncharacterized protein</fullName>
    </submittedName>
</protein>
<gene>
    <name evidence="1" type="ORF">SAMN06295970_1458</name>
</gene>
<accession>A0ABY1QXB2</accession>
<organism evidence="1 2">
    <name type="scientific">Noviherbaspirillum suwonense</name>
    <dbReference type="NCBI Taxonomy" id="1224511"/>
    <lineage>
        <taxon>Bacteria</taxon>
        <taxon>Pseudomonadati</taxon>
        <taxon>Pseudomonadota</taxon>
        <taxon>Betaproteobacteria</taxon>
        <taxon>Burkholderiales</taxon>
        <taxon>Oxalobacteraceae</taxon>
        <taxon>Noviherbaspirillum</taxon>
    </lineage>
</organism>
<reference evidence="1 2" key="1">
    <citation type="submission" date="2017-05" db="EMBL/GenBank/DDBJ databases">
        <authorList>
            <person name="Varghese N."/>
            <person name="Submissions S."/>
        </authorList>
    </citation>
    <scope>NUCLEOTIDE SEQUENCE [LARGE SCALE GENOMIC DNA]</scope>
    <source>
        <strain evidence="1 2">DSM 26001</strain>
    </source>
</reference>
<dbReference type="Proteomes" id="UP001158049">
    <property type="component" value="Unassembled WGS sequence"/>
</dbReference>
<proteinExistence type="predicted"/>
<comment type="caution">
    <text evidence="1">The sequence shown here is derived from an EMBL/GenBank/DDBJ whole genome shotgun (WGS) entry which is preliminary data.</text>
</comment>
<sequence length="63" mass="7115">MTSRVYSVSIDGRNYSAAFQTESQYSAAWEKVLSHAHETKLSVRCCCMGRGQKLLAPKKYANR</sequence>
<evidence type="ECO:0000313" key="2">
    <source>
        <dbReference type="Proteomes" id="UP001158049"/>
    </source>
</evidence>
<dbReference type="EMBL" id="FXUL01000045">
    <property type="protein sequence ID" value="SMP81549.1"/>
    <property type="molecule type" value="Genomic_DNA"/>
</dbReference>